<dbReference type="InterPro" id="IPR006145">
    <property type="entry name" value="PsdUridine_synth_RsuA/RluA"/>
</dbReference>
<dbReference type="Pfam" id="PF00849">
    <property type="entry name" value="PseudoU_synth_2"/>
    <property type="match status" value="1"/>
</dbReference>
<name>A0AAE0VLH0_9BIVA</name>
<keyword evidence="6" id="KW-1185">Reference proteome</keyword>
<evidence type="ECO:0000313" key="5">
    <source>
        <dbReference type="EMBL" id="KAK3581085.1"/>
    </source>
</evidence>
<feature type="domain" description="Pseudouridine synthase RsuA/RluA-like" evidence="4">
    <location>
        <begin position="206"/>
        <end position="352"/>
    </location>
</feature>
<gene>
    <name evidence="5" type="ORF">CHS0354_033873</name>
</gene>
<dbReference type="GO" id="GO:0009982">
    <property type="term" value="F:pseudouridine synthase activity"/>
    <property type="evidence" value="ECO:0007669"/>
    <property type="project" value="InterPro"/>
</dbReference>
<dbReference type="InterPro" id="IPR006225">
    <property type="entry name" value="PsdUridine_synth_RluC/D"/>
</dbReference>
<dbReference type="EMBL" id="JAEAOA010001977">
    <property type="protein sequence ID" value="KAK3581085.1"/>
    <property type="molecule type" value="Genomic_DNA"/>
</dbReference>
<dbReference type="GO" id="GO:0003723">
    <property type="term" value="F:RNA binding"/>
    <property type="evidence" value="ECO:0007669"/>
    <property type="project" value="UniProtKB-KW"/>
</dbReference>
<evidence type="ECO:0000256" key="1">
    <source>
        <dbReference type="PIRSR" id="PIRSR606225-1"/>
    </source>
</evidence>
<dbReference type="PROSITE" id="PS50889">
    <property type="entry name" value="S4"/>
    <property type="match status" value="1"/>
</dbReference>
<dbReference type="InterPro" id="IPR020103">
    <property type="entry name" value="PsdUridine_synth_cat_dom_sf"/>
</dbReference>
<feature type="active site" evidence="1">
    <location>
        <position position="249"/>
    </location>
</feature>
<reference evidence="5" key="2">
    <citation type="journal article" date="2021" name="Genome Biol. Evol.">
        <title>Developing a high-quality reference genome for a parasitic bivalve with doubly uniparental inheritance (Bivalvia: Unionida).</title>
        <authorList>
            <person name="Smith C.H."/>
        </authorList>
    </citation>
    <scope>NUCLEOTIDE SEQUENCE</scope>
    <source>
        <strain evidence="5">CHS0354</strain>
        <tissue evidence="5">Mantle</tissue>
    </source>
</reference>
<dbReference type="GO" id="GO:0000455">
    <property type="term" value="P:enzyme-directed rRNA pseudouridine synthesis"/>
    <property type="evidence" value="ECO:0007669"/>
    <property type="project" value="TreeGrafter"/>
</dbReference>
<reference evidence="5" key="3">
    <citation type="submission" date="2023-05" db="EMBL/GenBank/DDBJ databases">
        <authorList>
            <person name="Smith C.H."/>
        </authorList>
    </citation>
    <scope>NUCLEOTIDE SEQUENCE</scope>
    <source>
        <strain evidence="5">CHS0354</strain>
        <tissue evidence="5">Mantle</tissue>
    </source>
</reference>
<keyword evidence="2" id="KW-0694">RNA-binding</keyword>
<evidence type="ECO:0000313" key="6">
    <source>
        <dbReference type="Proteomes" id="UP001195483"/>
    </source>
</evidence>
<dbReference type="PANTHER" id="PTHR21600:SF40">
    <property type="entry name" value="PSEUDOURIDYLATE SYNTHASE RPUSD2"/>
    <property type="match status" value="1"/>
</dbReference>
<dbReference type="PANTHER" id="PTHR21600">
    <property type="entry name" value="MITOCHONDRIAL RNA PSEUDOURIDINE SYNTHASE"/>
    <property type="match status" value="1"/>
</dbReference>
<dbReference type="Gene3D" id="3.30.2350.10">
    <property type="entry name" value="Pseudouridine synthase"/>
    <property type="match status" value="1"/>
</dbReference>
<dbReference type="AlphaFoldDB" id="A0AAE0VLH0"/>
<feature type="compositionally biased region" description="Polar residues" evidence="3">
    <location>
        <begin position="426"/>
        <end position="436"/>
    </location>
</feature>
<feature type="region of interest" description="Disordered" evidence="3">
    <location>
        <begin position="416"/>
        <end position="436"/>
    </location>
</feature>
<evidence type="ECO:0000256" key="3">
    <source>
        <dbReference type="SAM" id="MobiDB-lite"/>
    </source>
</evidence>
<dbReference type="SUPFAM" id="SSF55120">
    <property type="entry name" value="Pseudouridine synthase"/>
    <property type="match status" value="1"/>
</dbReference>
<comment type="caution">
    <text evidence="5">The sequence shown here is derived from an EMBL/GenBank/DDBJ whole genome shotgun (WGS) entry which is preliminary data.</text>
</comment>
<proteinExistence type="predicted"/>
<accession>A0AAE0VLH0</accession>
<sequence length="623" mass="71176">MLCSGLRTSIRLGSNILGYQLTVRETRIYLFGFLVKSVSSSSQMSLITELKNKGGTDVETAQLSKRAQKRLKRLNKVHEQKTCHNAPIATLPDEEEGGFTDACMRETEYYFENGLRKVYPYYYTFSTYVKERWFGRTVLDVLGTEFRSDSREAYKERIDQGLVTVNGKSVTADFILGQNQLLAHTLHRHENPVWDQKVQIISDTPDIMVINKPSSIPCHPCGRYRHNSIIFILAKEYGYHHLKVLHRLDRLTSGVLIIPKTLKTSQKMETQLAKRQIQKEYVCRVEGEFPDGIVECKEPLEYLSHKIGLIRVSPKGKHSSTTFEKLSFNGKSSVVRCVPFTGRTHQIRVHLQFLGYPILNDPFYNSTAFGSQKGKGGIFERSQDEIVEELTKHHNVGMWIKGKNTLFKKRIEELKATQNKDKSHHSQSASEESTAGQKCIIPAVESGNLQTCDNFSNNFLNVEDEPPSKKARSVINTCTMGKESEEETHKSLTVNTAKSTMGNSVTPCDERSTDSHKSNLTLIPSETVNMSTKHNVTDEKLEVHVNVCQSDKHGHHINRNGFDWSKWIPDEHCQDCQMLFVDPEPKDLIMYLHALKYKGPDWEYESELPEWALPDWKEPDTEN</sequence>
<evidence type="ECO:0000259" key="4">
    <source>
        <dbReference type="Pfam" id="PF00849"/>
    </source>
</evidence>
<dbReference type="Proteomes" id="UP001195483">
    <property type="component" value="Unassembled WGS sequence"/>
</dbReference>
<dbReference type="CDD" id="cd02557">
    <property type="entry name" value="PseudoU_synth_ScRIB2"/>
    <property type="match status" value="1"/>
</dbReference>
<evidence type="ECO:0000256" key="2">
    <source>
        <dbReference type="PROSITE-ProRule" id="PRU00182"/>
    </source>
</evidence>
<protein>
    <recommendedName>
        <fullName evidence="4">Pseudouridine synthase RsuA/RluA-like domain-containing protein</fullName>
    </recommendedName>
</protein>
<reference evidence="5" key="1">
    <citation type="journal article" date="2021" name="Genome Biol. Evol.">
        <title>A High-Quality Reference Genome for a Parasitic Bivalve with Doubly Uniparental Inheritance (Bivalvia: Unionida).</title>
        <authorList>
            <person name="Smith C.H."/>
        </authorList>
    </citation>
    <scope>NUCLEOTIDE SEQUENCE</scope>
    <source>
        <strain evidence="5">CHS0354</strain>
    </source>
</reference>
<dbReference type="NCBIfam" id="TIGR00005">
    <property type="entry name" value="rluA_subfam"/>
    <property type="match status" value="1"/>
</dbReference>
<dbReference type="InterPro" id="IPR050188">
    <property type="entry name" value="RluA_PseudoU_synthase"/>
</dbReference>
<organism evidence="5 6">
    <name type="scientific">Potamilus streckersoni</name>
    <dbReference type="NCBI Taxonomy" id="2493646"/>
    <lineage>
        <taxon>Eukaryota</taxon>
        <taxon>Metazoa</taxon>
        <taxon>Spiralia</taxon>
        <taxon>Lophotrochozoa</taxon>
        <taxon>Mollusca</taxon>
        <taxon>Bivalvia</taxon>
        <taxon>Autobranchia</taxon>
        <taxon>Heteroconchia</taxon>
        <taxon>Palaeoheterodonta</taxon>
        <taxon>Unionida</taxon>
        <taxon>Unionoidea</taxon>
        <taxon>Unionidae</taxon>
        <taxon>Ambleminae</taxon>
        <taxon>Lampsilini</taxon>
        <taxon>Potamilus</taxon>
    </lineage>
</organism>